<organism evidence="2">
    <name type="scientific">gut metagenome</name>
    <dbReference type="NCBI Taxonomy" id="749906"/>
    <lineage>
        <taxon>unclassified sequences</taxon>
        <taxon>metagenomes</taxon>
        <taxon>organismal metagenomes</taxon>
    </lineage>
</organism>
<name>J9G195_9ZZZZ</name>
<protein>
    <submittedName>
        <fullName evidence="2">Uncharacterized protein</fullName>
    </submittedName>
</protein>
<sequence length="35" mass="3796">MCGGGVKRGIIGDMEGETEMQSPTSKDRKQQEGVR</sequence>
<gene>
    <name evidence="2" type="ORF">EVA_18530</name>
</gene>
<dbReference type="AlphaFoldDB" id="J9G195"/>
<feature type="compositionally biased region" description="Basic and acidic residues" evidence="1">
    <location>
        <begin position="25"/>
        <end position="35"/>
    </location>
</feature>
<dbReference type="EMBL" id="AMCI01007013">
    <property type="protein sequence ID" value="EJW93364.1"/>
    <property type="molecule type" value="Genomic_DNA"/>
</dbReference>
<accession>J9G195</accession>
<feature type="region of interest" description="Disordered" evidence="1">
    <location>
        <begin position="1"/>
        <end position="35"/>
    </location>
</feature>
<proteinExistence type="predicted"/>
<comment type="caution">
    <text evidence="2">The sequence shown here is derived from an EMBL/GenBank/DDBJ whole genome shotgun (WGS) entry which is preliminary data.</text>
</comment>
<evidence type="ECO:0000256" key="1">
    <source>
        <dbReference type="SAM" id="MobiDB-lite"/>
    </source>
</evidence>
<reference evidence="2" key="1">
    <citation type="journal article" date="2012" name="PLoS ONE">
        <title>Gene sets for utilization of primary and secondary nutrition supplies in the distal gut of endangered iberian lynx.</title>
        <authorList>
            <person name="Alcaide M."/>
            <person name="Messina E."/>
            <person name="Richter M."/>
            <person name="Bargiela R."/>
            <person name="Peplies J."/>
            <person name="Huws S.A."/>
            <person name="Newbold C.J."/>
            <person name="Golyshin P.N."/>
            <person name="Simon M.A."/>
            <person name="Lopez G."/>
            <person name="Yakimov M.M."/>
            <person name="Ferrer M."/>
        </authorList>
    </citation>
    <scope>NUCLEOTIDE SEQUENCE</scope>
</reference>
<evidence type="ECO:0000313" key="2">
    <source>
        <dbReference type="EMBL" id="EJW93364.1"/>
    </source>
</evidence>